<dbReference type="OrthoDB" id="9786503at2"/>
<dbReference type="InterPro" id="IPR029063">
    <property type="entry name" value="SAM-dependent_MTases_sf"/>
</dbReference>
<gene>
    <name evidence="3" type="ORF">FJQ54_15615</name>
</gene>
<dbReference type="EMBL" id="VFSU01000034">
    <property type="protein sequence ID" value="TPE58497.1"/>
    <property type="molecule type" value="Genomic_DNA"/>
</dbReference>
<dbReference type="RefSeq" id="WP_140929350.1">
    <property type="nucleotide sequence ID" value="NZ_VFSU01000034.1"/>
</dbReference>
<evidence type="ECO:0000259" key="2">
    <source>
        <dbReference type="Pfam" id="PF13649"/>
    </source>
</evidence>
<dbReference type="GO" id="GO:0032259">
    <property type="term" value="P:methylation"/>
    <property type="evidence" value="ECO:0007669"/>
    <property type="project" value="UniProtKB-KW"/>
</dbReference>
<dbReference type="GO" id="GO:0008168">
    <property type="term" value="F:methyltransferase activity"/>
    <property type="evidence" value="ECO:0007669"/>
    <property type="project" value="UniProtKB-KW"/>
</dbReference>
<dbReference type="Proteomes" id="UP000319897">
    <property type="component" value="Unassembled WGS sequence"/>
</dbReference>
<proteinExistence type="predicted"/>
<dbReference type="CDD" id="cd02440">
    <property type="entry name" value="AdoMet_MTases"/>
    <property type="match status" value="1"/>
</dbReference>
<dbReference type="Gene3D" id="3.40.50.150">
    <property type="entry name" value="Vaccinia Virus protein VP39"/>
    <property type="match status" value="1"/>
</dbReference>
<protein>
    <submittedName>
        <fullName evidence="3">Class I SAM-dependent methyltransferase</fullName>
    </submittedName>
</protein>
<accession>A0A501XDV4</accession>
<sequence length="211" mass="22713">MAATDPGAQAFWDARFGNSECLVFGEAPNLFLSQQAHLLPPGSDVLAVADGEGRNGVWLAEQGHRVTATDISPVGQAKARALAAKRGVTLDFVIADLDEWDWPEADYDAVVAIFIQFFGPDARARMFQGMKRAVRPGGLILLQGYRNEQLSYGTGGPGAVENLYTEALLRELFADWQIEHLAVHDSALAEGPAHNGMSALIDLVARRPANG</sequence>
<keyword evidence="3" id="KW-0489">Methyltransferase</keyword>
<name>A0A501XDV4_9SPHN</name>
<organism evidence="3 4">
    <name type="scientific">Sandaracinobacter neustonicus</name>
    <dbReference type="NCBI Taxonomy" id="1715348"/>
    <lineage>
        <taxon>Bacteria</taxon>
        <taxon>Pseudomonadati</taxon>
        <taxon>Pseudomonadota</taxon>
        <taxon>Alphaproteobacteria</taxon>
        <taxon>Sphingomonadales</taxon>
        <taxon>Sphingosinicellaceae</taxon>
        <taxon>Sandaracinobacter</taxon>
    </lineage>
</organism>
<evidence type="ECO:0000313" key="4">
    <source>
        <dbReference type="Proteomes" id="UP000319897"/>
    </source>
</evidence>
<dbReference type="SUPFAM" id="SSF53335">
    <property type="entry name" value="S-adenosyl-L-methionine-dependent methyltransferases"/>
    <property type="match status" value="1"/>
</dbReference>
<keyword evidence="1 3" id="KW-0808">Transferase</keyword>
<keyword evidence="4" id="KW-1185">Reference proteome</keyword>
<evidence type="ECO:0000313" key="3">
    <source>
        <dbReference type="EMBL" id="TPE58497.1"/>
    </source>
</evidence>
<feature type="domain" description="Methyltransferase" evidence="2">
    <location>
        <begin position="45"/>
        <end position="138"/>
    </location>
</feature>
<dbReference type="InterPro" id="IPR041698">
    <property type="entry name" value="Methyltransf_25"/>
</dbReference>
<comment type="caution">
    <text evidence="3">The sequence shown here is derived from an EMBL/GenBank/DDBJ whole genome shotgun (WGS) entry which is preliminary data.</text>
</comment>
<dbReference type="AlphaFoldDB" id="A0A501XDV4"/>
<reference evidence="3 4" key="1">
    <citation type="submission" date="2019-06" db="EMBL/GenBank/DDBJ databases">
        <authorList>
            <person name="Lee I."/>
            <person name="Jang G.I."/>
            <person name="Hwang C.Y."/>
        </authorList>
    </citation>
    <scope>NUCLEOTIDE SEQUENCE [LARGE SCALE GENOMIC DNA]</scope>
    <source>
        <strain evidence="3 4">PAMC 28131</strain>
    </source>
</reference>
<dbReference type="PANTHER" id="PTHR43861">
    <property type="entry name" value="TRANS-ACONITATE 2-METHYLTRANSFERASE-RELATED"/>
    <property type="match status" value="1"/>
</dbReference>
<evidence type="ECO:0000256" key="1">
    <source>
        <dbReference type="ARBA" id="ARBA00022679"/>
    </source>
</evidence>
<dbReference type="PANTHER" id="PTHR43861:SF3">
    <property type="entry name" value="PUTATIVE (AFU_ORTHOLOGUE AFUA_2G14390)-RELATED"/>
    <property type="match status" value="1"/>
</dbReference>
<dbReference type="Pfam" id="PF13649">
    <property type="entry name" value="Methyltransf_25"/>
    <property type="match status" value="1"/>
</dbReference>